<evidence type="ECO:0000313" key="1">
    <source>
        <dbReference type="EMBL" id="MFC6659574.1"/>
    </source>
</evidence>
<sequence>MRPWTTLLYLLLGQPQPGLDPAARRAHARKRARLRRAGPVSAWALVRTALRELLLALWGQPSPASAARRRPRS</sequence>
<evidence type="ECO:0008006" key="3">
    <source>
        <dbReference type="Google" id="ProtNLM"/>
    </source>
</evidence>
<protein>
    <recommendedName>
        <fullName evidence="3">Transposase</fullName>
    </recommendedName>
</protein>
<accession>A0ABW1ZFB3</accession>
<proteinExistence type="predicted"/>
<comment type="caution">
    <text evidence="1">The sequence shown here is derived from an EMBL/GenBank/DDBJ whole genome shotgun (WGS) entry which is preliminary data.</text>
</comment>
<name>A0ABW1ZFB3_9DEIO</name>
<dbReference type="EMBL" id="JBHSWB010000001">
    <property type="protein sequence ID" value="MFC6659574.1"/>
    <property type="molecule type" value="Genomic_DNA"/>
</dbReference>
<gene>
    <name evidence="1" type="ORF">ACFP90_03695</name>
</gene>
<dbReference type="Proteomes" id="UP001596317">
    <property type="component" value="Unassembled WGS sequence"/>
</dbReference>
<evidence type="ECO:0000313" key="2">
    <source>
        <dbReference type="Proteomes" id="UP001596317"/>
    </source>
</evidence>
<reference evidence="2" key="1">
    <citation type="journal article" date="2019" name="Int. J. Syst. Evol. Microbiol.">
        <title>The Global Catalogue of Microorganisms (GCM) 10K type strain sequencing project: providing services to taxonomists for standard genome sequencing and annotation.</title>
        <authorList>
            <consortium name="The Broad Institute Genomics Platform"/>
            <consortium name="The Broad Institute Genome Sequencing Center for Infectious Disease"/>
            <person name="Wu L."/>
            <person name="Ma J."/>
        </authorList>
    </citation>
    <scope>NUCLEOTIDE SEQUENCE [LARGE SCALE GENOMIC DNA]</scope>
    <source>
        <strain evidence="2">CCUG 63830</strain>
    </source>
</reference>
<dbReference type="RefSeq" id="WP_224604050.1">
    <property type="nucleotide sequence ID" value="NZ_JAIQXV010000001.1"/>
</dbReference>
<keyword evidence="2" id="KW-1185">Reference proteome</keyword>
<organism evidence="1 2">
    <name type="scientific">Deinococcus multiflagellatus</name>
    <dbReference type="NCBI Taxonomy" id="1656887"/>
    <lineage>
        <taxon>Bacteria</taxon>
        <taxon>Thermotogati</taxon>
        <taxon>Deinococcota</taxon>
        <taxon>Deinococci</taxon>
        <taxon>Deinococcales</taxon>
        <taxon>Deinococcaceae</taxon>
        <taxon>Deinococcus</taxon>
    </lineage>
</organism>